<evidence type="ECO:0000259" key="2">
    <source>
        <dbReference type="SMART" id="SM00867"/>
    </source>
</evidence>
<protein>
    <recommendedName>
        <fullName evidence="2">Lipid/polyisoprenoid-binding YceI-like domain-containing protein</fullName>
    </recommendedName>
</protein>
<reference evidence="3 4" key="1">
    <citation type="submission" date="2014-04" db="EMBL/GenBank/DDBJ databases">
        <title>A comprehensive comparison of genomes of Erythrobacter spp. Strains.</title>
        <authorList>
            <person name="Zheng Q."/>
        </authorList>
    </citation>
    <scope>NUCLEOTIDE SEQUENCE [LARGE SCALE GENOMIC DNA]</scope>
    <source>
        <strain evidence="3 4">DSM 8509</strain>
    </source>
</reference>
<dbReference type="InterPro" id="IPR007372">
    <property type="entry name" value="Lipid/polyisoprenoid-bd_YceI"/>
</dbReference>
<organism evidence="3 4">
    <name type="scientific">Erythrobacter litoralis</name>
    <dbReference type="NCBI Taxonomy" id="39960"/>
    <lineage>
        <taxon>Bacteria</taxon>
        <taxon>Pseudomonadati</taxon>
        <taxon>Pseudomonadota</taxon>
        <taxon>Alphaproteobacteria</taxon>
        <taxon>Sphingomonadales</taxon>
        <taxon>Erythrobacteraceae</taxon>
        <taxon>Erythrobacter/Porphyrobacter group</taxon>
        <taxon>Erythrobacter</taxon>
    </lineage>
</organism>
<name>A0A074MY85_9SPHN</name>
<gene>
    <name evidence="3" type="ORF">EH32_08995</name>
</gene>
<dbReference type="Pfam" id="PF04264">
    <property type="entry name" value="YceI"/>
    <property type="match status" value="1"/>
</dbReference>
<keyword evidence="4" id="KW-1185">Reference proteome</keyword>
<dbReference type="InterPro" id="IPR027016">
    <property type="entry name" value="UCP029811"/>
</dbReference>
<feature type="region of interest" description="Disordered" evidence="1">
    <location>
        <begin position="1"/>
        <end position="21"/>
    </location>
</feature>
<dbReference type="PANTHER" id="PTHR34406:SF1">
    <property type="entry name" value="PROTEIN YCEI"/>
    <property type="match status" value="1"/>
</dbReference>
<dbReference type="SMART" id="SM00867">
    <property type="entry name" value="YceI"/>
    <property type="match status" value="1"/>
</dbReference>
<dbReference type="Proteomes" id="UP000027866">
    <property type="component" value="Unassembled WGS sequence"/>
</dbReference>
<dbReference type="PANTHER" id="PTHR34406">
    <property type="entry name" value="PROTEIN YCEI"/>
    <property type="match status" value="1"/>
</dbReference>
<dbReference type="SUPFAM" id="SSF101874">
    <property type="entry name" value="YceI-like"/>
    <property type="match status" value="1"/>
</dbReference>
<proteinExistence type="predicted"/>
<sequence>MLALAACGQQSEDSPPANTGEWQIVPDASRLAYVSVKSGEVLETNRFTGLSGSVSENGTATVTIDLSSLETGVDIRNERMRDLFFEISDYPTATITAAIDPAAFADLSVGETTVQPLDATLSLKGVEGRIETQVDVTRTGPDRVVAMSSEPVIVYADAFGLGEGIEQLREIAGLESITPAVPVTFALTFERTR</sequence>
<evidence type="ECO:0000313" key="3">
    <source>
        <dbReference type="EMBL" id="KEO96808.1"/>
    </source>
</evidence>
<comment type="caution">
    <text evidence="3">The sequence shown here is derived from an EMBL/GenBank/DDBJ whole genome shotgun (WGS) entry which is preliminary data.</text>
</comment>
<dbReference type="EMBL" id="JMIX01000004">
    <property type="protein sequence ID" value="KEO96808.1"/>
    <property type="molecule type" value="Genomic_DNA"/>
</dbReference>
<dbReference type="Gene3D" id="2.40.128.110">
    <property type="entry name" value="Lipid/polyisoprenoid-binding, YceI-like"/>
    <property type="match status" value="1"/>
</dbReference>
<evidence type="ECO:0000313" key="4">
    <source>
        <dbReference type="Proteomes" id="UP000027866"/>
    </source>
</evidence>
<feature type="compositionally biased region" description="Polar residues" evidence="1">
    <location>
        <begin position="8"/>
        <end position="21"/>
    </location>
</feature>
<evidence type="ECO:0000256" key="1">
    <source>
        <dbReference type="SAM" id="MobiDB-lite"/>
    </source>
</evidence>
<dbReference type="PIRSF" id="PIRSF029811">
    <property type="entry name" value="UCP029811"/>
    <property type="match status" value="1"/>
</dbReference>
<dbReference type="InterPro" id="IPR036761">
    <property type="entry name" value="TTHA0802/YceI-like_sf"/>
</dbReference>
<feature type="domain" description="Lipid/polyisoprenoid-binding YceI-like" evidence="2">
    <location>
        <begin position="21"/>
        <end position="190"/>
    </location>
</feature>
<accession>A0A074MY85</accession>
<dbReference type="AlphaFoldDB" id="A0A074MY85"/>